<feature type="transmembrane region" description="Helical" evidence="1">
    <location>
        <begin position="345"/>
        <end position="365"/>
    </location>
</feature>
<feature type="transmembrane region" description="Helical" evidence="1">
    <location>
        <begin position="183"/>
        <end position="206"/>
    </location>
</feature>
<feature type="transmembrane region" description="Helical" evidence="1">
    <location>
        <begin position="313"/>
        <end position="333"/>
    </location>
</feature>
<evidence type="ECO:0000259" key="2">
    <source>
        <dbReference type="Pfam" id="PF01757"/>
    </source>
</evidence>
<feature type="domain" description="Acyltransferase 3" evidence="2">
    <location>
        <begin position="13"/>
        <end position="362"/>
    </location>
</feature>
<proteinExistence type="predicted"/>
<keyword evidence="1" id="KW-0472">Membrane</keyword>
<sequence length="395" mass="42349">MSASASPPASRLHFLDGLRGILMFCGIPYHAALALSGGWWIVSSDTDSPGMHVIAQFLGIWRMPTFFIIAGFFALLVLRRRGANQWFRGRLVRVGLPLLFGLATVVPVQWFIAGFYESGSLTGAMSFAADRLATPSGWWLLHLWFLLALLAYSFVLWVVATVRPVGAVAGRTIRAAGDAVERHPMLAISVYMVFTAAAVIAGNWLWDVVGGDQFAGGLIPPVVVRYAPLFVLGCILASRPRGLAVFLQVPLWLTLGLGFASFGVLLGIPYLELGTLAPAVGELALAVGAIAFASALFRVAERVIRRPSSVVDWIVDSSLVVYLVHQPVIALIAPPIEASTPSTAIAWVTIIALTSIISIALYELINATPGVRFLATGMRSRGRSVFGLTAATPRQ</sequence>
<dbReference type="Proteomes" id="UP001160142">
    <property type="component" value="Unassembled WGS sequence"/>
</dbReference>
<feature type="transmembrane region" description="Helical" evidence="1">
    <location>
        <begin position="136"/>
        <end position="162"/>
    </location>
</feature>
<keyword evidence="1" id="KW-0812">Transmembrane</keyword>
<evidence type="ECO:0000313" key="3">
    <source>
        <dbReference type="EMBL" id="MDH6179863.1"/>
    </source>
</evidence>
<dbReference type="EMBL" id="JARXVQ010000001">
    <property type="protein sequence ID" value="MDH6179863.1"/>
    <property type="molecule type" value="Genomic_DNA"/>
</dbReference>
<evidence type="ECO:0000256" key="1">
    <source>
        <dbReference type="SAM" id="Phobius"/>
    </source>
</evidence>
<feature type="transmembrane region" description="Helical" evidence="1">
    <location>
        <begin position="218"/>
        <end position="237"/>
    </location>
</feature>
<dbReference type="EC" id="2.1.-.-" evidence="3"/>
<name>A0ABT6KIY5_9MICO</name>
<keyword evidence="4" id="KW-1185">Reference proteome</keyword>
<dbReference type="PANTHER" id="PTHR36927">
    <property type="entry name" value="BLR4337 PROTEIN"/>
    <property type="match status" value="1"/>
</dbReference>
<feature type="transmembrane region" description="Helical" evidence="1">
    <location>
        <begin position="21"/>
        <end position="42"/>
    </location>
</feature>
<dbReference type="InterPro" id="IPR002656">
    <property type="entry name" value="Acyl_transf_3_dom"/>
</dbReference>
<dbReference type="Pfam" id="PF01757">
    <property type="entry name" value="Acyl_transf_3"/>
    <property type="match status" value="1"/>
</dbReference>
<evidence type="ECO:0000313" key="4">
    <source>
        <dbReference type="Proteomes" id="UP001160142"/>
    </source>
</evidence>
<protein>
    <submittedName>
        <fullName evidence="3">Glucan biosynthesis protein C</fullName>
        <ecNumber evidence="3">2.1.-.-</ecNumber>
    </submittedName>
</protein>
<dbReference type="PANTHER" id="PTHR36927:SF1">
    <property type="entry name" value="MDO-LIKE PROTEIN"/>
    <property type="match status" value="1"/>
</dbReference>
<keyword evidence="3" id="KW-0808">Transferase</keyword>
<feature type="transmembrane region" description="Helical" evidence="1">
    <location>
        <begin position="90"/>
        <end position="116"/>
    </location>
</feature>
<organism evidence="3 4">
    <name type="scientific">Antiquaquibacter oligotrophicus</name>
    <dbReference type="NCBI Taxonomy" id="2880260"/>
    <lineage>
        <taxon>Bacteria</taxon>
        <taxon>Bacillati</taxon>
        <taxon>Actinomycetota</taxon>
        <taxon>Actinomycetes</taxon>
        <taxon>Micrococcales</taxon>
        <taxon>Microbacteriaceae</taxon>
        <taxon>Antiquaquibacter</taxon>
    </lineage>
</organism>
<feature type="transmembrane region" description="Helical" evidence="1">
    <location>
        <begin position="283"/>
        <end position="301"/>
    </location>
</feature>
<reference evidence="3 4" key="1">
    <citation type="submission" date="2023-04" db="EMBL/GenBank/DDBJ databases">
        <title>Genome Encyclopedia of Bacteria and Archaea VI: Functional Genomics of Type Strains.</title>
        <authorList>
            <person name="Whitman W."/>
        </authorList>
    </citation>
    <scope>NUCLEOTIDE SEQUENCE [LARGE SCALE GENOMIC DNA]</scope>
    <source>
        <strain evidence="3 4">SG_E_30_P1</strain>
    </source>
</reference>
<feature type="transmembrane region" description="Helical" evidence="1">
    <location>
        <begin position="54"/>
        <end position="78"/>
    </location>
</feature>
<accession>A0ABT6KIY5</accession>
<dbReference type="RefSeq" id="WP_322132239.1">
    <property type="nucleotide sequence ID" value="NZ_CP085036.1"/>
</dbReference>
<keyword evidence="1" id="KW-1133">Transmembrane helix</keyword>
<feature type="transmembrane region" description="Helical" evidence="1">
    <location>
        <begin position="249"/>
        <end position="271"/>
    </location>
</feature>
<dbReference type="GO" id="GO:0016740">
    <property type="term" value="F:transferase activity"/>
    <property type="evidence" value="ECO:0007669"/>
    <property type="project" value="UniProtKB-KW"/>
</dbReference>
<comment type="caution">
    <text evidence="3">The sequence shown here is derived from an EMBL/GenBank/DDBJ whole genome shotgun (WGS) entry which is preliminary data.</text>
</comment>
<gene>
    <name evidence="3" type="ORF">M2152_000045</name>
</gene>
<dbReference type="InterPro" id="IPR050623">
    <property type="entry name" value="Glucan_succinyl_AcylTrfase"/>
</dbReference>